<dbReference type="PANTHER" id="PTHR43800">
    <property type="entry name" value="PEPTIDYL-LYSINE N-ACETYLTRANSFERASE YJAB"/>
    <property type="match status" value="1"/>
</dbReference>
<accession>A0ABT4UEA9</accession>
<feature type="compositionally biased region" description="Basic residues" evidence="3">
    <location>
        <begin position="150"/>
        <end position="159"/>
    </location>
</feature>
<dbReference type="InterPro" id="IPR016181">
    <property type="entry name" value="Acyl_CoA_acyltransferase"/>
</dbReference>
<dbReference type="InterPro" id="IPR000182">
    <property type="entry name" value="GNAT_dom"/>
</dbReference>
<dbReference type="Pfam" id="PF13673">
    <property type="entry name" value="Acetyltransf_10"/>
    <property type="match status" value="1"/>
</dbReference>
<dbReference type="Gene3D" id="3.40.630.30">
    <property type="match status" value="1"/>
</dbReference>
<dbReference type="Proteomes" id="UP001527866">
    <property type="component" value="Unassembled WGS sequence"/>
</dbReference>
<name>A0ABT4UEA9_9ACTN</name>
<comment type="caution">
    <text evidence="5">The sequence shown here is derived from an EMBL/GenBank/DDBJ whole genome shotgun (WGS) entry which is preliminary data.</text>
</comment>
<dbReference type="PROSITE" id="PS51186">
    <property type="entry name" value="GNAT"/>
    <property type="match status" value="1"/>
</dbReference>
<evidence type="ECO:0000256" key="2">
    <source>
        <dbReference type="ARBA" id="ARBA00023315"/>
    </source>
</evidence>
<keyword evidence="1" id="KW-0808">Transferase</keyword>
<sequence>MSDSAPTRSEVVVRPASEGDFDALTAVWRSAVEATHDFLSEADVDHYELRVRNEFLPAVDVHVAVDAQDRPLGFIGMAGHRVEMLFVDASARGRGVGSALLFWAAARHTALEVDVNEQNPQARGFYESQGFEAFDRSPLDADGRPFPVIHMRRPAPHRP</sequence>
<evidence type="ECO:0000256" key="3">
    <source>
        <dbReference type="SAM" id="MobiDB-lite"/>
    </source>
</evidence>
<dbReference type="CDD" id="cd04301">
    <property type="entry name" value="NAT_SF"/>
    <property type="match status" value="1"/>
</dbReference>
<dbReference type="EMBL" id="JAQFWQ010000137">
    <property type="protein sequence ID" value="MDA2814685.1"/>
    <property type="molecule type" value="Genomic_DNA"/>
</dbReference>
<evidence type="ECO:0000256" key="1">
    <source>
        <dbReference type="ARBA" id="ARBA00022679"/>
    </source>
</evidence>
<keyword evidence="2" id="KW-0012">Acyltransferase</keyword>
<keyword evidence="6" id="KW-1185">Reference proteome</keyword>
<gene>
    <name evidence="5" type="ORF">O4J56_28840</name>
</gene>
<feature type="domain" description="N-acetyltransferase" evidence="4">
    <location>
        <begin position="11"/>
        <end position="156"/>
    </location>
</feature>
<dbReference type="PANTHER" id="PTHR43800:SF1">
    <property type="entry name" value="PEPTIDYL-LYSINE N-ACETYLTRANSFERASE YJAB"/>
    <property type="match status" value="1"/>
</dbReference>
<reference evidence="5 6" key="1">
    <citation type="submission" date="2023-01" db="EMBL/GenBank/DDBJ databases">
        <title>Draft genome sequence of Nocardiopsis sp. RSe5-2 isolated from halophytes.</title>
        <authorList>
            <person name="Duangmal K."/>
            <person name="Chantavorakit T."/>
        </authorList>
    </citation>
    <scope>NUCLEOTIDE SEQUENCE [LARGE SCALE GENOMIC DNA]</scope>
    <source>
        <strain evidence="5 6">RSe5-2</strain>
    </source>
</reference>
<feature type="region of interest" description="Disordered" evidence="3">
    <location>
        <begin position="136"/>
        <end position="159"/>
    </location>
</feature>
<dbReference type="RefSeq" id="WP_270690163.1">
    <property type="nucleotide sequence ID" value="NZ_JAQFWQ010000137.1"/>
</dbReference>
<proteinExistence type="predicted"/>
<evidence type="ECO:0000313" key="6">
    <source>
        <dbReference type="Proteomes" id="UP001527866"/>
    </source>
</evidence>
<dbReference type="NCBIfam" id="NF007807">
    <property type="entry name" value="PRK10514.1"/>
    <property type="match status" value="1"/>
</dbReference>
<protein>
    <submittedName>
        <fullName evidence="5">Acetyltransferase</fullName>
    </submittedName>
</protein>
<evidence type="ECO:0000313" key="5">
    <source>
        <dbReference type="EMBL" id="MDA2814685.1"/>
    </source>
</evidence>
<evidence type="ECO:0000259" key="4">
    <source>
        <dbReference type="PROSITE" id="PS51186"/>
    </source>
</evidence>
<dbReference type="SUPFAM" id="SSF55729">
    <property type="entry name" value="Acyl-CoA N-acyltransferases (Nat)"/>
    <property type="match status" value="1"/>
</dbReference>
<organism evidence="5 6">
    <name type="scientific">Nocardiopsis endophytica</name>
    <dbReference type="NCBI Taxonomy" id="3018445"/>
    <lineage>
        <taxon>Bacteria</taxon>
        <taxon>Bacillati</taxon>
        <taxon>Actinomycetota</taxon>
        <taxon>Actinomycetes</taxon>
        <taxon>Streptosporangiales</taxon>
        <taxon>Nocardiopsidaceae</taxon>
        <taxon>Nocardiopsis</taxon>
    </lineage>
</organism>